<dbReference type="InterPro" id="IPR039425">
    <property type="entry name" value="RNA_pol_sigma-70-like"/>
</dbReference>
<dbReference type="EMBL" id="PJNW01000002">
    <property type="protein sequence ID" value="PKR90150.1"/>
    <property type="molecule type" value="Genomic_DNA"/>
</dbReference>
<keyword evidence="5" id="KW-0804">Transcription</keyword>
<keyword evidence="4" id="KW-0238">DNA-binding</keyword>
<dbReference type="Proteomes" id="UP000233491">
    <property type="component" value="Unassembled WGS sequence"/>
</dbReference>
<evidence type="ECO:0000256" key="1">
    <source>
        <dbReference type="ARBA" id="ARBA00010641"/>
    </source>
</evidence>
<dbReference type="InterPro" id="IPR013325">
    <property type="entry name" value="RNA_pol_sigma_r2"/>
</dbReference>
<evidence type="ECO:0000313" key="9">
    <source>
        <dbReference type="Proteomes" id="UP000233491"/>
    </source>
</evidence>
<feature type="domain" description="RNA polymerase sigma factor 70 region 4 type 2" evidence="7">
    <location>
        <begin position="125"/>
        <end position="174"/>
    </location>
</feature>
<evidence type="ECO:0000256" key="2">
    <source>
        <dbReference type="ARBA" id="ARBA00023015"/>
    </source>
</evidence>
<evidence type="ECO:0000256" key="3">
    <source>
        <dbReference type="ARBA" id="ARBA00023082"/>
    </source>
</evidence>
<accession>A0A2N3LZV6</accession>
<protein>
    <submittedName>
        <fullName evidence="8">RNA polymerase subunit sigma</fullName>
    </submittedName>
</protein>
<dbReference type="GO" id="GO:0016987">
    <property type="term" value="F:sigma factor activity"/>
    <property type="evidence" value="ECO:0007669"/>
    <property type="project" value="UniProtKB-KW"/>
</dbReference>
<feature type="domain" description="RNA polymerase sigma-70 region 2" evidence="6">
    <location>
        <begin position="31"/>
        <end position="99"/>
    </location>
</feature>
<dbReference type="PANTHER" id="PTHR43133">
    <property type="entry name" value="RNA POLYMERASE ECF-TYPE SIGMA FACTO"/>
    <property type="match status" value="1"/>
</dbReference>
<comment type="similarity">
    <text evidence="1">Belongs to the sigma-70 factor family. ECF subfamily.</text>
</comment>
<evidence type="ECO:0000256" key="4">
    <source>
        <dbReference type="ARBA" id="ARBA00023125"/>
    </source>
</evidence>
<dbReference type="NCBIfam" id="NF009165">
    <property type="entry name" value="PRK12512.1"/>
    <property type="match status" value="1"/>
</dbReference>
<evidence type="ECO:0000313" key="8">
    <source>
        <dbReference type="EMBL" id="PKR90150.1"/>
    </source>
</evidence>
<dbReference type="PANTHER" id="PTHR43133:SF58">
    <property type="entry name" value="ECF RNA POLYMERASE SIGMA FACTOR SIGD"/>
    <property type="match status" value="1"/>
</dbReference>
<dbReference type="InterPro" id="IPR007627">
    <property type="entry name" value="RNA_pol_sigma70_r2"/>
</dbReference>
<dbReference type="Gene3D" id="1.10.10.10">
    <property type="entry name" value="Winged helix-like DNA-binding domain superfamily/Winged helix DNA-binding domain"/>
    <property type="match status" value="1"/>
</dbReference>
<dbReference type="InterPro" id="IPR013324">
    <property type="entry name" value="RNA_pol_sigma_r3/r4-like"/>
</dbReference>
<dbReference type="GO" id="GO:0003677">
    <property type="term" value="F:DNA binding"/>
    <property type="evidence" value="ECO:0007669"/>
    <property type="project" value="UniProtKB-KW"/>
</dbReference>
<dbReference type="Pfam" id="PF08281">
    <property type="entry name" value="Sigma70_r4_2"/>
    <property type="match status" value="1"/>
</dbReference>
<keyword evidence="3" id="KW-0731">Sigma factor</keyword>
<keyword evidence="2" id="KW-0805">Transcription regulation</keyword>
<dbReference type="SUPFAM" id="SSF88659">
    <property type="entry name" value="Sigma3 and sigma4 domains of RNA polymerase sigma factors"/>
    <property type="match status" value="1"/>
</dbReference>
<keyword evidence="9" id="KW-1185">Reference proteome</keyword>
<evidence type="ECO:0000259" key="6">
    <source>
        <dbReference type="Pfam" id="PF04542"/>
    </source>
</evidence>
<comment type="caution">
    <text evidence="8">The sequence shown here is derived from an EMBL/GenBank/DDBJ whole genome shotgun (WGS) entry which is preliminary data.</text>
</comment>
<dbReference type="Pfam" id="PF04542">
    <property type="entry name" value="Sigma70_r2"/>
    <property type="match status" value="1"/>
</dbReference>
<dbReference type="InterPro" id="IPR036388">
    <property type="entry name" value="WH-like_DNA-bd_sf"/>
</dbReference>
<dbReference type="InterPro" id="IPR013249">
    <property type="entry name" value="RNA_pol_sigma70_r4_t2"/>
</dbReference>
<gene>
    <name evidence="8" type="ORF">CXZ10_01800</name>
</gene>
<sequence>MDHSAREEEWAAWMRAAMAGDTLAYHRFLKAVTPYLRSIARRRCDQFGAPASDVEDVVQEVLLAVHLKRGTWDMSRPVGPWLSAIVRNKLVDSLRRRGRQVSVRIEDVMETLEATRQDEGADQVDVDRMVDSLRDPQREIVRSISLGGAGIRETAERLQMTEGAVRVALHRALKGLAALYRSDRRANG</sequence>
<dbReference type="SUPFAM" id="SSF88946">
    <property type="entry name" value="Sigma2 domain of RNA polymerase sigma factors"/>
    <property type="match status" value="1"/>
</dbReference>
<evidence type="ECO:0000256" key="5">
    <source>
        <dbReference type="ARBA" id="ARBA00023163"/>
    </source>
</evidence>
<proteinExistence type="inferred from homology"/>
<evidence type="ECO:0000259" key="7">
    <source>
        <dbReference type="Pfam" id="PF08281"/>
    </source>
</evidence>
<dbReference type="Gene3D" id="1.10.1740.10">
    <property type="match status" value="1"/>
</dbReference>
<dbReference type="NCBIfam" id="TIGR02937">
    <property type="entry name" value="sigma70-ECF"/>
    <property type="match status" value="1"/>
</dbReference>
<dbReference type="GO" id="GO:0006352">
    <property type="term" value="P:DNA-templated transcription initiation"/>
    <property type="evidence" value="ECO:0007669"/>
    <property type="project" value="InterPro"/>
</dbReference>
<reference evidence="8 9" key="1">
    <citation type="submission" date="2017-12" db="EMBL/GenBank/DDBJ databases">
        <title>Anaerobic carbon monoxide metabolism by Pleomorphomonas carboxyditropha sp. nov., a new mesophilic hydrogenogenic carboxidotroph.</title>
        <authorList>
            <person name="Esquivel-Elizondo S."/>
            <person name="Krajmalnik-Brown R."/>
        </authorList>
    </citation>
    <scope>NUCLEOTIDE SEQUENCE [LARGE SCALE GENOMIC DNA]</scope>
    <source>
        <strain evidence="8 9">R5-392</strain>
    </source>
</reference>
<name>A0A2N3LZV6_9HYPH</name>
<dbReference type="RefSeq" id="WP_101287247.1">
    <property type="nucleotide sequence ID" value="NZ_FOUQ01000001.1"/>
</dbReference>
<dbReference type="OrthoDB" id="7041663at2"/>
<dbReference type="AlphaFoldDB" id="A0A2N3LZV6"/>
<dbReference type="InterPro" id="IPR014284">
    <property type="entry name" value="RNA_pol_sigma-70_dom"/>
</dbReference>
<organism evidence="8 9">
    <name type="scientific">Pleomorphomonas diazotrophica</name>
    <dbReference type="NCBI Taxonomy" id="1166257"/>
    <lineage>
        <taxon>Bacteria</taxon>
        <taxon>Pseudomonadati</taxon>
        <taxon>Pseudomonadota</taxon>
        <taxon>Alphaproteobacteria</taxon>
        <taxon>Hyphomicrobiales</taxon>
        <taxon>Pleomorphomonadaceae</taxon>
        <taxon>Pleomorphomonas</taxon>
    </lineage>
</organism>